<keyword evidence="3" id="KW-1185">Reference proteome</keyword>
<feature type="domain" description="Tc1-like transposase DDE" evidence="1">
    <location>
        <begin position="16"/>
        <end position="108"/>
    </location>
</feature>
<dbReference type="Proteomes" id="UP001162480">
    <property type="component" value="Chromosome 6"/>
</dbReference>
<sequence length="115" mass="13510">MLWGCFSSSGTGNLVNVQGVMRKGDYIRILDENVKESAEKLQLNHNWKYQQDNDPKHTTKVVKKLFKDNDIYVLEWLSQSPDLNPIENLWRDLKNRMMVRKPTNLTQLEAFAKDE</sequence>
<name>A0AA36AYT5_OCTVU</name>
<accession>A0AA36AYT5</accession>
<reference evidence="2" key="1">
    <citation type="submission" date="2023-08" db="EMBL/GenBank/DDBJ databases">
        <authorList>
            <person name="Alioto T."/>
            <person name="Alioto T."/>
            <person name="Gomez Garrido J."/>
        </authorList>
    </citation>
    <scope>NUCLEOTIDE SEQUENCE</scope>
</reference>
<organism evidence="2 3">
    <name type="scientific">Octopus vulgaris</name>
    <name type="common">Common octopus</name>
    <dbReference type="NCBI Taxonomy" id="6645"/>
    <lineage>
        <taxon>Eukaryota</taxon>
        <taxon>Metazoa</taxon>
        <taxon>Spiralia</taxon>
        <taxon>Lophotrochozoa</taxon>
        <taxon>Mollusca</taxon>
        <taxon>Cephalopoda</taxon>
        <taxon>Coleoidea</taxon>
        <taxon>Octopodiformes</taxon>
        <taxon>Octopoda</taxon>
        <taxon>Incirrata</taxon>
        <taxon>Octopodidae</taxon>
        <taxon>Octopus</taxon>
    </lineage>
</organism>
<dbReference type="AlphaFoldDB" id="A0AA36AYT5"/>
<protein>
    <recommendedName>
        <fullName evidence="1">Tc1-like transposase DDE domain-containing protein</fullName>
    </recommendedName>
</protein>
<evidence type="ECO:0000313" key="2">
    <source>
        <dbReference type="EMBL" id="CAI9724061.1"/>
    </source>
</evidence>
<proteinExistence type="predicted"/>
<dbReference type="GO" id="GO:0003676">
    <property type="term" value="F:nucleic acid binding"/>
    <property type="evidence" value="ECO:0007669"/>
    <property type="project" value="InterPro"/>
</dbReference>
<dbReference type="InterPro" id="IPR036397">
    <property type="entry name" value="RNaseH_sf"/>
</dbReference>
<dbReference type="EMBL" id="OX597819">
    <property type="protein sequence ID" value="CAI9724061.1"/>
    <property type="molecule type" value="Genomic_DNA"/>
</dbReference>
<dbReference type="InterPro" id="IPR038717">
    <property type="entry name" value="Tc1-like_DDE_dom"/>
</dbReference>
<evidence type="ECO:0000259" key="1">
    <source>
        <dbReference type="Pfam" id="PF13358"/>
    </source>
</evidence>
<dbReference type="Pfam" id="PF13358">
    <property type="entry name" value="DDE_3"/>
    <property type="match status" value="1"/>
</dbReference>
<dbReference type="Gene3D" id="3.30.420.10">
    <property type="entry name" value="Ribonuclease H-like superfamily/Ribonuclease H"/>
    <property type="match status" value="1"/>
</dbReference>
<gene>
    <name evidence="2" type="ORF">OCTVUL_1B001639</name>
</gene>
<evidence type="ECO:0000313" key="3">
    <source>
        <dbReference type="Proteomes" id="UP001162480"/>
    </source>
</evidence>